<sequence length="621" mass="65748">MYFNNHKQNGRANAPAQNTYSQDYYGANGYAQVASAAGYNTAAGTYNSAATGAYNSAAAGAYNSAATGAYNSAAAGTYNGAATGTYKGPAAGNYNGTAGGTYNGATAGTYNNAATGTYGAAAGKYNGTAGGTHNGPTAGTYNNAATGTYGAAAGKYINGTSGTYSGGATGTYNGATAGAYNGAATGTYKSPAAGTSNGASAGKYNDATAGTYNGASTGTHNGSSYTAPAISYNAATGTYNGPMSSYNTTSAGSSNQNALRTSVLEEENQRLRRQLQYADRDLQDARFALDSLSREFHGLRGAHASAVNEIRRLQEVIRYNQRPKNGPRGGGPAKWRKERDAWQQRAKRSEVEKKDASEKLEKMKSELNDAVAKLKEAQEQLEQMRKSGAEKCEKQEALEESLRVMQDEIEVRITDIRKTDLCPAMMESMNAIQRLIKSEPLNSAAAPEPKLEPMTPMPSSELVPKIEPVTPATPVTRPKSAEQQQESGESVPSTSDVSEPKSNIDSSWGTSVSAMESAEQQTSEEASAPLVSIIGILSISVMCSKKNPKSDPNRSANVGDWKMSLLDEAEFCRRVMPRVIEPANEEEKRHNEAIRAGKRASNRDDTLNDAHEEFRNQFYVG</sequence>
<protein>
    <submittedName>
        <fullName evidence="2">Uncharacterized protein</fullName>
    </submittedName>
</protein>
<evidence type="ECO:0000256" key="1">
    <source>
        <dbReference type="SAM" id="MobiDB-lite"/>
    </source>
</evidence>
<evidence type="ECO:0000313" key="2">
    <source>
        <dbReference type="EMBL" id="KAK0415185.1"/>
    </source>
</evidence>
<feature type="compositionally biased region" description="Polar residues" evidence="1">
    <location>
        <begin position="481"/>
        <end position="512"/>
    </location>
</feature>
<feature type="compositionally biased region" description="Low complexity" evidence="1">
    <location>
        <begin position="513"/>
        <end position="527"/>
    </location>
</feature>
<reference evidence="2" key="1">
    <citation type="submission" date="2023-06" db="EMBL/GenBank/DDBJ databases">
        <title>Genomic analysis of the entomopathogenic nematode Steinernema hermaphroditum.</title>
        <authorList>
            <person name="Schwarz E.M."/>
            <person name="Heppert J.K."/>
            <person name="Baniya A."/>
            <person name="Schwartz H.T."/>
            <person name="Tan C.-H."/>
            <person name="Antoshechkin I."/>
            <person name="Sternberg P.W."/>
            <person name="Goodrich-Blair H."/>
            <person name="Dillman A.R."/>
        </authorList>
    </citation>
    <scope>NUCLEOTIDE SEQUENCE</scope>
    <source>
        <strain evidence="2">PS9179</strain>
        <tissue evidence="2">Whole animal</tissue>
    </source>
</reference>
<organism evidence="2 3">
    <name type="scientific">Steinernema hermaphroditum</name>
    <dbReference type="NCBI Taxonomy" id="289476"/>
    <lineage>
        <taxon>Eukaryota</taxon>
        <taxon>Metazoa</taxon>
        <taxon>Ecdysozoa</taxon>
        <taxon>Nematoda</taxon>
        <taxon>Chromadorea</taxon>
        <taxon>Rhabditida</taxon>
        <taxon>Tylenchina</taxon>
        <taxon>Panagrolaimomorpha</taxon>
        <taxon>Strongyloidoidea</taxon>
        <taxon>Steinernematidae</taxon>
        <taxon>Steinernema</taxon>
    </lineage>
</organism>
<feature type="compositionally biased region" description="Basic and acidic residues" evidence="1">
    <location>
        <begin position="585"/>
        <end position="611"/>
    </location>
</feature>
<dbReference type="Gene3D" id="1.10.287.1490">
    <property type="match status" value="1"/>
</dbReference>
<dbReference type="AlphaFoldDB" id="A0AA39I130"/>
<keyword evidence="3" id="KW-1185">Reference proteome</keyword>
<accession>A0AA39I130</accession>
<evidence type="ECO:0000313" key="3">
    <source>
        <dbReference type="Proteomes" id="UP001175271"/>
    </source>
</evidence>
<feature type="compositionally biased region" description="Basic and acidic residues" evidence="1">
    <location>
        <begin position="335"/>
        <end position="356"/>
    </location>
</feature>
<feature type="region of interest" description="Disordered" evidence="1">
    <location>
        <begin position="321"/>
        <end position="356"/>
    </location>
</feature>
<dbReference type="Proteomes" id="UP001175271">
    <property type="component" value="Unassembled WGS sequence"/>
</dbReference>
<feature type="region of interest" description="Disordered" evidence="1">
    <location>
        <begin position="583"/>
        <end position="611"/>
    </location>
</feature>
<comment type="caution">
    <text evidence="2">The sequence shown here is derived from an EMBL/GenBank/DDBJ whole genome shotgun (WGS) entry which is preliminary data.</text>
</comment>
<name>A0AA39I130_9BILA</name>
<dbReference type="EMBL" id="JAUCMV010000002">
    <property type="protein sequence ID" value="KAK0415185.1"/>
    <property type="molecule type" value="Genomic_DNA"/>
</dbReference>
<feature type="region of interest" description="Disordered" evidence="1">
    <location>
        <begin position="441"/>
        <end position="527"/>
    </location>
</feature>
<proteinExistence type="predicted"/>
<gene>
    <name evidence="2" type="ORF">QR680_011815</name>
</gene>